<protein>
    <submittedName>
        <fullName evidence="1">Uncharacterized protein</fullName>
    </submittedName>
</protein>
<proteinExistence type="predicted"/>
<name>A0AAE0YL52_9GAST</name>
<accession>A0AAE0YL52</accession>
<feature type="non-terminal residue" evidence="1">
    <location>
        <position position="55"/>
    </location>
</feature>
<reference evidence="1" key="1">
    <citation type="journal article" date="2023" name="G3 (Bethesda)">
        <title>A reference genome for the long-term kleptoplast-retaining sea slug Elysia crispata morphotype clarki.</title>
        <authorList>
            <person name="Eastman K.E."/>
            <person name="Pendleton A.L."/>
            <person name="Shaikh M.A."/>
            <person name="Suttiyut T."/>
            <person name="Ogas R."/>
            <person name="Tomko P."/>
            <person name="Gavelis G."/>
            <person name="Widhalm J.R."/>
            <person name="Wisecaver J.H."/>
        </authorList>
    </citation>
    <scope>NUCLEOTIDE SEQUENCE</scope>
    <source>
        <strain evidence="1">ECLA1</strain>
    </source>
</reference>
<dbReference type="AlphaFoldDB" id="A0AAE0YL52"/>
<dbReference type="Proteomes" id="UP001283361">
    <property type="component" value="Unassembled WGS sequence"/>
</dbReference>
<sequence>PRGHSIVDTSGHSRLTFRFHNDVQCPEKLLPEDHGCYIDHGSAKCPLHISVLLYR</sequence>
<comment type="caution">
    <text evidence="1">The sequence shown here is derived from an EMBL/GenBank/DDBJ whole genome shotgun (WGS) entry which is preliminary data.</text>
</comment>
<dbReference type="EMBL" id="JAWDGP010005914">
    <property type="protein sequence ID" value="KAK3749966.1"/>
    <property type="molecule type" value="Genomic_DNA"/>
</dbReference>
<evidence type="ECO:0000313" key="2">
    <source>
        <dbReference type="Proteomes" id="UP001283361"/>
    </source>
</evidence>
<gene>
    <name evidence="1" type="ORF">RRG08_066194</name>
</gene>
<organism evidence="1 2">
    <name type="scientific">Elysia crispata</name>
    <name type="common">lettuce slug</name>
    <dbReference type="NCBI Taxonomy" id="231223"/>
    <lineage>
        <taxon>Eukaryota</taxon>
        <taxon>Metazoa</taxon>
        <taxon>Spiralia</taxon>
        <taxon>Lophotrochozoa</taxon>
        <taxon>Mollusca</taxon>
        <taxon>Gastropoda</taxon>
        <taxon>Heterobranchia</taxon>
        <taxon>Euthyneura</taxon>
        <taxon>Panpulmonata</taxon>
        <taxon>Sacoglossa</taxon>
        <taxon>Placobranchoidea</taxon>
        <taxon>Plakobranchidae</taxon>
        <taxon>Elysia</taxon>
    </lineage>
</organism>
<keyword evidence="2" id="KW-1185">Reference proteome</keyword>
<evidence type="ECO:0000313" key="1">
    <source>
        <dbReference type="EMBL" id="KAK3749966.1"/>
    </source>
</evidence>